<dbReference type="InParanoid" id="F7Q1E4"/>
<keyword evidence="2" id="KW-0808">Transferase</keyword>
<dbReference type="GO" id="GO:0008773">
    <property type="term" value="F:[protein-PII] uridylyltransferase activity"/>
    <property type="evidence" value="ECO:0007669"/>
    <property type="project" value="UniProtKB-EC"/>
</dbReference>
<proteinExistence type="predicted"/>
<reference evidence="2 3" key="2">
    <citation type="journal article" date="2013" name="PLoS ONE">
        <title>INDIGO - INtegrated Data Warehouse of MIcrobial GenOmes with Examples from the Red Sea Extremophiles.</title>
        <authorList>
            <person name="Alam I."/>
            <person name="Antunes A."/>
            <person name="Kamau A.A."/>
            <person name="Ba Alawi W."/>
            <person name="Kalkatawi M."/>
            <person name="Stingl U."/>
            <person name="Bajic V.B."/>
        </authorList>
    </citation>
    <scope>NUCLEOTIDE SEQUENCE [LARGE SCALE GENOMIC DNA]</scope>
    <source>
        <strain evidence="2 3">SSD-17B</strain>
    </source>
</reference>
<name>F7Q1E4_9MOLU</name>
<accession>F7Q1E4</accession>
<keyword evidence="3" id="KW-1185">Reference proteome</keyword>
<evidence type="ECO:0000313" key="2">
    <source>
        <dbReference type="EMBL" id="ERJ12863.1"/>
    </source>
</evidence>
<dbReference type="Gene3D" id="1.10.3210.10">
    <property type="entry name" value="Hypothetical protein af1432"/>
    <property type="match status" value="1"/>
</dbReference>
<dbReference type="AlphaFoldDB" id="F7Q1E4"/>
<dbReference type="SUPFAM" id="SSF109604">
    <property type="entry name" value="HD-domain/PDEase-like"/>
    <property type="match status" value="1"/>
</dbReference>
<gene>
    <name evidence="2" type="ORF">HLPCO_001203</name>
</gene>
<dbReference type="InterPro" id="IPR003607">
    <property type="entry name" value="HD/PDEase_dom"/>
</dbReference>
<dbReference type="STRING" id="1033810.HLPCO_001203"/>
<dbReference type="EMBL" id="AFNU02000003">
    <property type="protein sequence ID" value="ERJ12863.1"/>
    <property type="molecule type" value="Genomic_DNA"/>
</dbReference>
<comment type="caution">
    <text evidence="2">The sequence shown here is derived from an EMBL/GenBank/DDBJ whole genome shotgun (WGS) entry which is preliminary data.</text>
</comment>
<dbReference type="NCBIfam" id="TIGR00277">
    <property type="entry name" value="HDIG"/>
    <property type="match status" value="1"/>
</dbReference>
<dbReference type="PANTHER" id="PTHR33594">
    <property type="entry name" value="SUPERFAMILY HYDROLASE, PUTATIVE (AFU_ORTHOLOGUE AFUA_1G03035)-RELATED"/>
    <property type="match status" value="1"/>
</dbReference>
<reference evidence="2 3" key="1">
    <citation type="journal article" date="2011" name="J. Bacteriol.">
        <title>Genome sequence of Haloplasma contractile, an unusual contractile bacterium from a deep-sea anoxic brine lake.</title>
        <authorList>
            <person name="Antunes A."/>
            <person name="Alam I."/>
            <person name="El Dorry H."/>
            <person name="Siam R."/>
            <person name="Robertson A."/>
            <person name="Bajic V.B."/>
            <person name="Stingl U."/>
        </authorList>
    </citation>
    <scope>NUCLEOTIDE SEQUENCE [LARGE SCALE GENOMIC DNA]</scope>
    <source>
        <strain evidence="2 3">SSD-17B</strain>
    </source>
</reference>
<keyword evidence="2" id="KW-0548">Nucleotidyltransferase</keyword>
<dbReference type="OrthoDB" id="8478129at2"/>
<dbReference type="EC" id="2.7.7.59" evidence="2"/>
<dbReference type="SMART" id="SM00471">
    <property type="entry name" value="HDc"/>
    <property type="match status" value="1"/>
</dbReference>
<dbReference type="eggNOG" id="COG1418">
    <property type="taxonomic scope" value="Bacteria"/>
</dbReference>
<protein>
    <submittedName>
        <fullName evidence="2">Protein-PII uridylyltransferase</fullName>
        <ecNumber evidence="2">2.7.7.59</ecNumber>
    </submittedName>
</protein>
<dbReference type="InterPro" id="IPR006674">
    <property type="entry name" value="HD_domain"/>
</dbReference>
<dbReference type="Pfam" id="PF01966">
    <property type="entry name" value="HD"/>
    <property type="match status" value="1"/>
</dbReference>
<dbReference type="PANTHER" id="PTHR33594:SF1">
    <property type="entry name" value="HD_PDEASE DOMAIN-CONTAINING PROTEIN"/>
    <property type="match status" value="1"/>
</dbReference>
<dbReference type="CDD" id="cd00077">
    <property type="entry name" value="HDc"/>
    <property type="match status" value="1"/>
</dbReference>
<feature type="domain" description="HD" evidence="1">
    <location>
        <begin position="30"/>
        <end position="134"/>
    </location>
</feature>
<dbReference type="PROSITE" id="PS51831">
    <property type="entry name" value="HD"/>
    <property type="match status" value="1"/>
</dbReference>
<dbReference type="RefSeq" id="WP_008825724.1">
    <property type="nucleotide sequence ID" value="NZ_AFNU02000003.1"/>
</dbReference>
<organism evidence="2 3">
    <name type="scientific">Haloplasma contractile SSD-17B</name>
    <dbReference type="NCBI Taxonomy" id="1033810"/>
    <lineage>
        <taxon>Bacteria</taxon>
        <taxon>Bacillati</taxon>
        <taxon>Mycoplasmatota</taxon>
        <taxon>Mollicutes</taxon>
        <taxon>Haloplasmatales</taxon>
        <taxon>Haloplasmataceae</taxon>
        <taxon>Haloplasma</taxon>
    </lineage>
</organism>
<evidence type="ECO:0000259" key="1">
    <source>
        <dbReference type="PROSITE" id="PS51831"/>
    </source>
</evidence>
<dbReference type="InterPro" id="IPR006675">
    <property type="entry name" value="HDIG_dom"/>
</dbReference>
<dbReference type="Proteomes" id="UP000005707">
    <property type="component" value="Unassembled WGS sequence"/>
</dbReference>
<sequence>MSKDLISRVNDFLIKHLNQADVKDSEIQYRYEHTLRVANVGTQLARDEGANIKVVTVACLLHDVGKYDTNENREHGRVSARVARPFLETLGLSPKEINDISYAIAIHVDGEAGYDYEETIESKIVTDADNIDRFGAYRIYKYMQHLHTEQKPIPELKREVSERIERLNQFRKDQILQTKSGNEWFNKQLDLGIRYYKNYMEQLTNTSLPILDFD</sequence>
<evidence type="ECO:0000313" key="3">
    <source>
        <dbReference type="Proteomes" id="UP000005707"/>
    </source>
</evidence>